<gene>
    <name evidence="13" type="ORF">N7U62_05665</name>
</gene>
<evidence type="ECO:0000256" key="7">
    <source>
        <dbReference type="ARBA" id="ARBA00022842"/>
    </source>
</evidence>
<evidence type="ECO:0000256" key="10">
    <source>
        <dbReference type="SAM" id="Phobius"/>
    </source>
</evidence>
<dbReference type="EMBL" id="JAOYOD010000001">
    <property type="protein sequence ID" value="MCV9386140.1"/>
    <property type="molecule type" value="Genomic_DNA"/>
</dbReference>
<dbReference type="InterPro" id="IPR018524">
    <property type="entry name" value="DNA/RNA_endonuclease_AS"/>
</dbReference>
<evidence type="ECO:0000256" key="1">
    <source>
        <dbReference type="ARBA" id="ARBA00001946"/>
    </source>
</evidence>
<evidence type="ECO:0000256" key="3">
    <source>
        <dbReference type="ARBA" id="ARBA00022722"/>
    </source>
</evidence>
<dbReference type="RefSeq" id="WP_264136925.1">
    <property type="nucleotide sequence ID" value="NZ_JAOYOD010000001.1"/>
</dbReference>
<dbReference type="Gene3D" id="3.40.570.10">
    <property type="entry name" value="Extracellular Endonuclease, subunit A"/>
    <property type="match status" value="1"/>
</dbReference>
<feature type="region of interest" description="Disordered" evidence="9">
    <location>
        <begin position="182"/>
        <end position="207"/>
    </location>
</feature>
<keyword evidence="14" id="KW-1185">Reference proteome</keyword>
<feature type="domain" description="ENPP1-3/EXOG-like endonuclease/phosphodiesterase" evidence="11">
    <location>
        <begin position="150"/>
        <end position="343"/>
    </location>
</feature>
<dbReference type="InterPro" id="IPR044925">
    <property type="entry name" value="His-Me_finger_sf"/>
</dbReference>
<feature type="region of interest" description="Disordered" evidence="9">
    <location>
        <begin position="70"/>
        <end position="102"/>
    </location>
</feature>
<dbReference type="CDD" id="cd00091">
    <property type="entry name" value="NUC"/>
    <property type="match status" value="1"/>
</dbReference>
<keyword evidence="10" id="KW-1133">Transmembrane helix</keyword>
<dbReference type="InterPro" id="IPR040255">
    <property type="entry name" value="Non-specific_endonuclease"/>
</dbReference>
<keyword evidence="5 8" id="KW-0255">Endonuclease</keyword>
<keyword evidence="7" id="KW-0460">Magnesium</keyword>
<evidence type="ECO:0000256" key="6">
    <source>
        <dbReference type="ARBA" id="ARBA00022801"/>
    </source>
</evidence>
<dbReference type="Pfam" id="PF01223">
    <property type="entry name" value="Endonuclease_NS"/>
    <property type="match status" value="1"/>
</dbReference>
<dbReference type="InterPro" id="IPR020821">
    <property type="entry name" value="ENPP1-3/EXOG-like_nuc-like"/>
</dbReference>
<dbReference type="InterPro" id="IPR044929">
    <property type="entry name" value="DNA/RNA_non-sp_Endonuclease_sf"/>
</dbReference>
<keyword evidence="3 8" id="KW-0540">Nuclease</keyword>
<feature type="compositionally biased region" description="Basic and acidic residues" evidence="9">
    <location>
        <begin position="70"/>
        <end position="81"/>
    </location>
</feature>
<dbReference type="SMART" id="SM00477">
    <property type="entry name" value="NUC"/>
    <property type="match status" value="1"/>
</dbReference>
<comment type="similarity">
    <text evidence="2 8">Belongs to the DNA/RNA non-specific endonuclease family.</text>
</comment>
<evidence type="ECO:0000313" key="14">
    <source>
        <dbReference type="Proteomes" id="UP001300692"/>
    </source>
</evidence>
<dbReference type="SMART" id="SM00892">
    <property type="entry name" value="Endonuclease_NS"/>
    <property type="match status" value="1"/>
</dbReference>
<feature type="domain" description="DNA/RNA non-specific endonuclease/pyrophosphatase/phosphodiesterase" evidence="12">
    <location>
        <begin position="149"/>
        <end position="343"/>
    </location>
</feature>
<evidence type="ECO:0000256" key="9">
    <source>
        <dbReference type="SAM" id="MobiDB-lite"/>
    </source>
</evidence>
<name>A0ABT3CR05_9BACT</name>
<evidence type="ECO:0000256" key="5">
    <source>
        <dbReference type="ARBA" id="ARBA00022759"/>
    </source>
</evidence>
<dbReference type="Proteomes" id="UP001300692">
    <property type="component" value="Unassembled WGS sequence"/>
</dbReference>
<sequence length="357" mass="40911">MAKTRKKSTARKKTNNQGGGSQPLIILIVLALVAASIYGLKYFSDHSEFEPITFEFGSDSAKEDKSVERRFVEEENNESKTELTVSSKQADEPKEEPVAEKEKINPERMVETVKPNEDLPEYNSTDRYYFSKSFDFAWPKYTGEDQIIEHEFYTLKYNEKTEQADWVAYKLTAKNLKNARFKREDDFRPDPEVDTKSAHPDDYKGSGYDRGHLAPAADFTWDEGGLSETFYMSNMSPQDPGFNRGIWRKLEGQVRDWAMSNGEVFVVTGPIYGSRSTKIGKNKVYVPEGYYKVVLELVGQDVKAIAFVLDNEKSSAELYEYALSVDDLETKTGMDFFPSIPDDLENKIESYYDYSAW</sequence>
<organism evidence="13 14">
    <name type="scientific">Reichenbachiella ulvae</name>
    <dbReference type="NCBI Taxonomy" id="2980104"/>
    <lineage>
        <taxon>Bacteria</taxon>
        <taxon>Pseudomonadati</taxon>
        <taxon>Bacteroidota</taxon>
        <taxon>Cytophagia</taxon>
        <taxon>Cytophagales</taxon>
        <taxon>Reichenbachiellaceae</taxon>
        <taxon>Reichenbachiella</taxon>
    </lineage>
</organism>
<feature type="transmembrane region" description="Helical" evidence="10">
    <location>
        <begin position="21"/>
        <end position="40"/>
    </location>
</feature>
<dbReference type="PROSITE" id="PS01070">
    <property type="entry name" value="NUCLEASE_NON_SPEC"/>
    <property type="match status" value="1"/>
</dbReference>
<feature type="compositionally biased region" description="Basic and acidic residues" evidence="9">
    <location>
        <begin position="89"/>
        <end position="102"/>
    </location>
</feature>
<evidence type="ECO:0000313" key="13">
    <source>
        <dbReference type="EMBL" id="MCV9386140.1"/>
    </source>
</evidence>
<dbReference type="GO" id="GO:0004519">
    <property type="term" value="F:endonuclease activity"/>
    <property type="evidence" value="ECO:0007669"/>
    <property type="project" value="UniProtKB-KW"/>
</dbReference>
<proteinExistence type="inferred from homology"/>
<keyword evidence="4 8" id="KW-0479">Metal-binding</keyword>
<evidence type="ECO:0000259" key="12">
    <source>
        <dbReference type="SMART" id="SM00892"/>
    </source>
</evidence>
<dbReference type="InterPro" id="IPR001604">
    <property type="entry name" value="Endo_G_ENPP1-like_dom"/>
</dbReference>
<keyword evidence="6 8" id="KW-0378">Hydrolase</keyword>
<comment type="cofactor">
    <cofactor evidence="1 8">
        <name>Mg(2+)</name>
        <dbReference type="ChEBI" id="CHEBI:18420"/>
    </cofactor>
</comment>
<evidence type="ECO:0000256" key="2">
    <source>
        <dbReference type="ARBA" id="ARBA00010052"/>
    </source>
</evidence>
<keyword evidence="10" id="KW-0472">Membrane</keyword>
<dbReference type="EC" id="3.1.30.-" evidence="8"/>
<dbReference type="PANTHER" id="PTHR13966:SF5">
    <property type="entry name" value="ENDONUCLEASE G, MITOCHONDRIAL"/>
    <property type="match status" value="1"/>
</dbReference>
<accession>A0ABT3CR05</accession>
<evidence type="ECO:0000256" key="4">
    <source>
        <dbReference type="ARBA" id="ARBA00022723"/>
    </source>
</evidence>
<dbReference type="PANTHER" id="PTHR13966">
    <property type="entry name" value="ENDONUCLEASE RELATED"/>
    <property type="match status" value="1"/>
</dbReference>
<comment type="caution">
    <text evidence="13">The sequence shown here is derived from an EMBL/GenBank/DDBJ whole genome shotgun (WGS) entry which is preliminary data.</text>
</comment>
<evidence type="ECO:0000256" key="8">
    <source>
        <dbReference type="RuleBase" id="RU366055"/>
    </source>
</evidence>
<evidence type="ECO:0000259" key="11">
    <source>
        <dbReference type="SMART" id="SM00477"/>
    </source>
</evidence>
<protein>
    <recommendedName>
        <fullName evidence="8">Endonuclease</fullName>
        <ecNumber evidence="8">3.1.30.-</ecNumber>
    </recommendedName>
</protein>
<dbReference type="SUPFAM" id="SSF54060">
    <property type="entry name" value="His-Me finger endonucleases"/>
    <property type="match status" value="1"/>
</dbReference>
<reference evidence="13 14" key="1">
    <citation type="submission" date="2022-10" db="EMBL/GenBank/DDBJ databases">
        <title>Comparative genomics and taxonomic characterization of three novel marine species of genus Reichenbachiella exhibiting antioxidant and polysaccharide degradation activities.</title>
        <authorList>
            <person name="Muhammad N."/>
            <person name="Lee Y.-J."/>
            <person name="Ko J."/>
            <person name="Kim S.-G."/>
        </authorList>
    </citation>
    <scope>NUCLEOTIDE SEQUENCE [LARGE SCALE GENOMIC DNA]</scope>
    <source>
        <strain evidence="13 14">ABR2-5</strain>
    </source>
</reference>
<keyword evidence="10" id="KW-0812">Transmembrane</keyword>